<dbReference type="RefSeq" id="WP_011340203.1">
    <property type="nucleotide sequence ID" value="NC_007498.2"/>
</dbReference>
<dbReference type="GO" id="GO:0008168">
    <property type="term" value="F:methyltransferase activity"/>
    <property type="evidence" value="ECO:0007669"/>
    <property type="project" value="UniProtKB-KW"/>
</dbReference>
<evidence type="ECO:0000313" key="2">
    <source>
        <dbReference type="Proteomes" id="UP000002534"/>
    </source>
</evidence>
<protein>
    <submittedName>
        <fullName evidence="1">SAM-dependent methyltransferase, type 11</fullName>
    </submittedName>
</protein>
<organism evidence="1 2">
    <name type="scientific">Syntrophotalea carbinolica (strain DSM 2380 / NBRC 103641 / GraBd1)</name>
    <name type="common">Pelobacter carbinolicus</name>
    <dbReference type="NCBI Taxonomy" id="338963"/>
    <lineage>
        <taxon>Bacteria</taxon>
        <taxon>Pseudomonadati</taxon>
        <taxon>Thermodesulfobacteriota</taxon>
        <taxon>Desulfuromonadia</taxon>
        <taxon>Desulfuromonadales</taxon>
        <taxon>Syntrophotaleaceae</taxon>
        <taxon>Syntrophotalea</taxon>
    </lineage>
</organism>
<reference evidence="1 2" key="2">
    <citation type="journal article" date="2012" name="BMC Genomics">
        <title>The genome of Pelobacter carbinolicus reveals surprising metabolic capabilities and physiological features.</title>
        <authorList>
            <person name="Aklujkar M."/>
            <person name="Haveman S.A."/>
            <person name="Didonato R.Jr."/>
            <person name="Chertkov O."/>
            <person name="Han C.S."/>
            <person name="Land M.L."/>
            <person name="Brown P."/>
            <person name="Lovley D.R."/>
        </authorList>
    </citation>
    <scope>NUCLEOTIDE SEQUENCE [LARGE SCALE GENOMIC DNA]</scope>
    <source>
        <strain evidence="2">DSM 2380 / NBRC 103641 / GraBd1</strain>
    </source>
</reference>
<reference evidence="2" key="1">
    <citation type="submission" date="2005-10" db="EMBL/GenBank/DDBJ databases">
        <title>Complete sequence of Pelobacter carbinolicus DSM 2380.</title>
        <authorList>
            <person name="Copeland A."/>
            <person name="Lucas S."/>
            <person name="Lapidus A."/>
            <person name="Barry K."/>
            <person name="Detter J.C."/>
            <person name="Glavina T."/>
            <person name="Hammon N."/>
            <person name="Israni S."/>
            <person name="Pitluck S."/>
            <person name="Chertkov O."/>
            <person name="Schmutz J."/>
            <person name="Larimer F."/>
            <person name="Land M."/>
            <person name="Kyrpides N."/>
            <person name="Ivanova N."/>
            <person name="Richardson P."/>
        </authorList>
    </citation>
    <scope>NUCLEOTIDE SEQUENCE [LARGE SCALE GENOMIC DNA]</scope>
    <source>
        <strain evidence="2">DSM 2380 / NBRC 103641 / GraBd1</strain>
    </source>
</reference>
<dbReference type="STRING" id="338963.Pcar_0514"/>
<dbReference type="Pfam" id="PF13489">
    <property type="entry name" value="Methyltransf_23"/>
    <property type="match status" value="1"/>
</dbReference>
<gene>
    <name evidence="1" type="ordered locus">Pcar_0514</name>
</gene>
<accession>Q3A770</accession>
<proteinExistence type="predicted"/>
<dbReference type="Proteomes" id="UP000002534">
    <property type="component" value="Chromosome"/>
</dbReference>
<dbReference type="eggNOG" id="COG2227">
    <property type="taxonomic scope" value="Bacteria"/>
</dbReference>
<dbReference type="Gene3D" id="3.40.50.150">
    <property type="entry name" value="Vaccinia Virus protein VP39"/>
    <property type="match status" value="1"/>
</dbReference>
<keyword evidence="1" id="KW-0489">Methyltransferase</keyword>
<dbReference type="SUPFAM" id="SSF53335">
    <property type="entry name" value="S-adenosyl-L-methionine-dependent methyltransferases"/>
    <property type="match status" value="1"/>
</dbReference>
<dbReference type="KEGG" id="pca:Pcar_0514"/>
<dbReference type="InterPro" id="IPR029063">
    <property type="entry name" value="SAM-dependent_MTases_sf"/>
</dbReference>
<name>Q3A770_SYNC1</name>
<keyword evidence="2" id="KW-1185">Reference proteome</keyword>
<sequence>MGDERSEHMPIHAEQDHCPLCRSRHTILYFEDRNRRYRQCLDCLLVFVPRCFWLSRSEEKATYDLHQNEPHDEGYRHFLSRLSNPLLAQLPPQQRGLDFGCGPGPTLSSMLEEHGHRIDLYDPFYFNDPSVFDKKYDFICATEVVEHLHDPDREFTSLFEMLKRGGWLAIMTKLVIDRQAFSRWHYIRDLTHICFYSRETFAYLARRFNAQHTFAADDVILLQKH</sequence>
<dbReference type="GO" id="GO:0032259">
    <property type="term" value="P:methylation"/>
    <property type="evidence" value="ECO:0007669"/>
    <property type="project" value="UniProtKB-KW"/>
</dbReference>
<dbReference type="HOGENOM" id="CLU_063353_0_0_7"/>
<keyword evidence="1" id="KW-0808">Transferase</keyword>
<dbReference type="AlphaFoldDB" id="Q3A770"/>
<evidence type="ECO:0000313" key="1">
    <source>
        <dbReference type="EMBL" id="ABA87774.1"/>
    </source>
</evidence>
<dbReference type="EMBL" id="CP000142">
    <property type="protein sequence ID" value="ABA87774.1"/>
    <property type="molecule type" value="Genomic_DNA"/>
</dbReference>